<name>A0AAF1A2X4_SOLVR</name>
<dbReference type="AlphaFoldDB" id="A0AAF1A2X4"/>
<dbReference type="Proteomes" id="UP001234989">
    <property type="component" value="Chromosome 12"/>
</dbReference>
<keyword evidence="3" id="KW-1185">Reference proteome</keyword>
<feature type="region of interest" description="Disordered" evidence="1">
    <location>
        <begin position="52"/>
        <end position="71"/>
    </location>
</feature>
<reference evidence="2" key="1">
    <citation type="submission" date="2023-08" db="EMBL/GenBank/DDBJ databases">
        <title>A de novo genome assembly of Solanum verrucosum Schlechtendal, a Mexican diploid species geographically isolated from the other diploid A-genome species in potato relatives.</title>
        <authorList>
            <person name="Hosaka K."/>
        </authorList>
    </citation>
    <scope>NUCLEOTIDE SEQUENCE</scope>
    <source>
        <tissue evidence="2">Young leaves</tissue>
    </source>
</reference>
<dbReference type="CDD" id="cd09272">
    <property type="entry name" value="RNase_HI_RT_Ty1"/>
    <property type="match status" value="1"/>
</dbReference>
<evidence type="ECO:0000313" key="3">
    <source>
        <dbReference type="Proteomes" id="UP001234989"/>
    </source>
</evidence>
<evidence type="ECO:0000313" key="2">
    <source>
        <dbReference type="EMBL" id="WMV59103.1"/>
    </source>
</evidence>
<evidence type="ECO:0000256" key="1">
    <source>
        <dbReference type="SAM" id="MobiDB-lite"/>
    </source>
</evidence>
<protein>
    <submittedName>
        <fullName evidence="2">Uncharacterized protein</fullName>
    </submittedName>
</protein>
<dbReference type="EMBL" id="CP133623">
    <property type="protein sequence ID" value="WMV59103.1"/>
    <property type="molecule type" value="Genomic_DNA"/>
</dbReference>
<organism evidence="2 3">
    <name type="scientific">Solanum verrucosum</name>
    <dbReference type="NCBI Taxonomy" id="315347"/>
    <lineage>
        <taxon>Eukaryota</taxon>
        <taxon>Viridiplantae</taxon>
        <taxon>Streptophyta</taxon>
        <taxon>Embryophyta</taxon>
        <taxon>Tracheophyta</taxon>
        <taxon>Spermatophyta</taxon>
        <taxon>Magnoliopsida</taxon>
        <taxon>eudicotyledons</taxon>
        <taxon>Gunneridae</taxon>
        <taxon>Pentapetalae</taxon>
        <taxon>asterids</taxon>
        <taxon>lamiids</taxon>
        <taxon>Solanales</taxon>
        <taxon>Solanaceae</taxon>
        <taxon>Solanoideae</taxon>
        <taxon>Solaneae</taxon>
        <taxon>Solanum</taxon>
    </lineage>
</organism>
<gene>
    <name evidence="2" type="ORF">MTR67_052488</name>
</gene>
<sequence>MPLKNGVFSAFLGLFRAFWEIIKRTIDVGAWVREGSTSLDLVRVRVRVSPSRRNFDPHDQGVPNAPEVQPPQGEVTNVEFLYAIWILSQVVANQAGQQRVVRQDVAETSKISKDVVWLRNFLKDLGVVPSIEAPITLYCDNSGAVANSKEPQSYKKSKHIERKYHLIRDITQRGDVRVLKIESKNNLADPFTKGLPQKSFDNHMDEMGVQIVHA</sequence>
<proteinExistence type="predicted"/>
<accession>A0AAF1A2X4</accession>